<dbReference type="EMBL" id="AE009440">
    <property type="protein sequence ID" value="AAP98307.1"/>
    <property type="molecule type" value="Genomic_DNA"/>
</dbReference>
<sequence length="50" mass="6023">MTQFKKNQNSPSIIEKTLSRLIQIKYVIFYARILRYSCFNKRYCNTSLLS</sequence>
<keyword evidence="2" id="KW-1185">Reference proteome</keyword>
<organism evidence="1 2">
    <name type="scientific">Chlamydia pneumoniae</name>
    <name type="common">Chlamydophila pneumoniae</name>
    <dbReference type="NCBI Taxonomy" id="83558"/>
    <lineage>
        <taxon>Bacteria</taxon>
        <taxon>Pseudomonadati</taxon>
        <taxon>Chlamydiota</taxon>
        <taxon>Chlamydiia</taxon>
        <taxon>Chlamydiales</taxon>
        <taxon>Chlamydiaceae</taxon>
        <taxon>Chlamydia/Chlamydophila group</taxon>
        <taxon>Chlamydia</taxon>
    </lineage>
</organism>
<protein>
    <submittedName>
        <fullName evidence="1">Uncharacterized protein</fullName>
    </submittedName>
</protein>
<reference evidence="1" key="1">
    <citation type="submission" date="2002-05" db="EMBL/GenBank/DDBJ databases">
        <title>The genome sequence of Chlamydia pneumoniae TW183 and comparison with other Chlamydia strains based on whole genome sequence analysis.</title>
        <authorList>
            <person name="Geng M.M."/>
            <person name="Schuhmacher A."/>
            <person name="Muehldorfer I."/>
            <person name="Bensch K.W."/>
            <person name="Schaefer K.P."/>
            <person name="Schneider S."/>
            <person name="Pohl T."/>
            <person name="Essig A."/>
            <person name="Marre R."/>
            <person name="Melchers K."/>
        </authorList>
    </citation>
    <scope>NUCLEOTIDE SEQUENCE [LARGE SCALE GENOMIC DNA]</scope>
    <source>
        <strain evidence="1">TW-183</strain>
    </source>
</reference>
<dbReference type="Proteomes" id="UP000000424">
    <property type="component" value="Chromosome"/>
</dbReference>
<evidence type="ECO:0000313" key="1">
    <source>
        <dbReference type="EMBL" id="AAP98307.1"/>
    </source>
</evidence>
<accession>A0ABN3YPU0</accession>
<gene>
    <name evidence="1" type="ordered locus">CpB0376</name>
</gene>
<evidence type="ECO:0000313" key="2">
    <source>
        <dbReference type="Proteomes" id="UP000000424"/>
    </source>
</evidence>
<name>A0ABN3YPU0_CHLPN</name>
<proteinExistence type="predicted"/>